<feature type="transmembrane region" description="Helical" evidence="6">
    <location>
        <begin position="6"/>
        <end position="23"/>
    </location>
</feature>
<name>H8L1F3_FRAAD</name>
<organism evidence="8 9">
    <name type="scientific">Frateuria aurantia (strain ATCC 33424 / DSM 6220 / KCTC 2777 / LMG 1558 / NBRC 3245 / NCIMB 13370)</name>
    <name type="common">Acetobacter aurantius</name>
    <dbReference type="NCBI Taxonomy" id="767434"/>
    <lineage>
        <taxon>Bacteria</taxon>
        <taxon>Pseudomonadati</taxon>
        <taxon>Pseudomonadota</taxon>
        <taxon>Gammaproteobacteria</taxon>
        <taxon>Lysobacterales</taxon>
        <taxon>Rhodanobacteraceae</taxon>
        <taxon>Frateuria</taxon>
    </lineage>
</organism>
<evidence type="ECO:0000256" key="3">
    <source>
        <dbReference type="ARBA" id="ARBA00022692"/>
    </source>
</evidence>
<keyword evidence="4 6" id="KW-1133">Transmembrane helix</keyword>
<feature type="transmembrane region" description="Helical" evidence="6">
    <location>
        <begin position="83"/>
        <end position="104"/>
    </location>
</feature>
<evidence type="ECO:0000256" key="4">
    <source>
        <dbReference type="ARBA" id="ARBA00022989"/>
    </source>
</evidence>
<dbReference type="PANTHER" id="PTHR35007:SF1">
    <property type="entry name" value="PILUS ASSEMBLY PROTEIN"/>
    <property type="match status" value="1"/>
</dbReference>
<comment type="subcellular location">
    <subcellularLocation>
        <location evidence="1">Cell membrane</location>
        <topology evidence="1">Multi-pass membrane protein</topology>
    </subcellularLocation>
</comment>
<proteinExistence type="predicted"/>
<feature type="transmembrane region" description="Helical" evidence="6">
    <location>
        <begin position="110"/>
        <end position="127"/>
    </location>
</feature>
<evidence type="ECO:0000313" key="9">
    <source>
        <dbReference type="Proteomes" id="UP000005234"/>
    </source>
</evidence>
<dbReference type="EMBL" id="CP003350">
    <property type="protein sequence ID" value="AFC84681.1"/>
    <property type="molecule type" value="Genomic_DNA"/>
</dbReference>
<dbReference type="OrthoDB" id="597333at2"/>
<keyword evidence="2" id="KW-1003">Cell membrane</keyword>
<dbReference type="HOGENOM" id="CLU_065961_0_0_6"/>
<evidence type="ECO:0000256" key="6">
    <source>
        <dbReference type="SAM" id="Phobius"/>
    </source>
</evidence>
<evidence type="ECO:0000256" key="5">
    <source>
        <dbReference type="ARBA" id="ARBA00023136"/>
    </source>
</evidence>
<keyword evidence="3 6" id="KW-0812">Transmembrane</keyword>
<dbReference type="InterPro" id="IPR018076">
    <property type="entry name" value="T2SS_GspF_dom"/>
</dbReference>
<feature type="transmembrane region" description="Helical" evidence="6">
    <location>
        <begin position="254"/>
        <end position="274"/>
    </location>
</feature>
<sequence>MTAALLLASLASFLLAMACLLWWELPARLRRRQTLEHFDRLVTNETAAASPATKAAAVPLAQGRGSRWMDGAKAVLTRAGLPATLKTVMLLLGPCLALCLLAWWRFPDGWLVPPSLGLSLLVVGLLLKRRIDQQRMRITRQLPGFLDDMVRMTSIGNSVPMAFAATFTTTETPLRTILESAMARVRSGADLDWALAQASAPYKLESLEMLHVVTGISIRLGGRSDQILQRISHFLRDHEQAQREFVATTAETRMSAWVIGLLPMASGTILALSNPDFFNPLFTTTTGHHLLLFALLMETAGALLLFRLAKSL</sequence>
<evidence type="ECO:0000256" key="2">
    <source>
        <dbReference type="ARBA" id="ARBA00022475"/>
    </source>
</evidence>
<feature type="transmembrane region" description="Helical" evidence="6">
    <location>
        <begin position="286"/>
        <end position="306"/>
    </location>
</feature>
<accession>H8L1F3</accession>
<evidence type="ECO:0000313" key="8">
    <source>
        <dbReference type="EMBL" id="AFC84681.1"/>
    </source>
</evidence>
<dbReference type="STRING" id="767434.Fraau_0184"/>
<keyword evidence="9" id="KW-1185">Reference proteome</keyword>
<gene>
    <name evidence="8" type="ordered locus">Fraau_0184</name>
</gene>
<dbReference type="KEGG" id="fau:Fraau_0184"/>
<feature type="domain" description="Type II secretion system protein GspF" evidence="7">
    <location>
        <begin position="145"/>
        <end position="265"/>
    </location>
</feature>
<dbReference type="AlphaFoldDB" id="H8L1F3"/>
<reference evidence="8" key="1">
    <citation type="submission" date="2012-02" db="EMBL/GenBank/DDBJ databases">
        <title>The complete genome of Frateuria aurantia DSM 6220.</title>
        <authorList>
            <consortium name="US DOE Joint Genome Institute (JGI-PGF)"/>
            <person name="Lucas S."/>
            <person name="Copeland A."/>
            <person name="Lapidus A."/>
            <person name="Glavina del Rio T."/>
            <person name="Dalin E."/>
            <person name="Tice H."/>
            <person name="Bruce D."/>
            <person name="Goodwin L."/>
            <person name="Pitluck S."/>
            <person name="Peters L."/>
            <person name="Ovchinnikova G."/>
            <person name="Teshima H."/>
            <person name="Kyrpides N."/>
            <person name="Mavromatis K."/>
            <person name="Ivanova N."/>
            <person name="Brettin T."/>
            <person name="Detter J.C."/>
            <person name="Han C."/>
            <person name="Larimer F."/>
            <person name="Land M."/>
            <person name="Hauser L."/>
            <person name="Markowitz V."/>
            <person name="Cheng J.-F."/>
            <person name="Hugenholtz P."/>
            <person name="Woyke T."/>
            <person name="Wu D."/>
            <person name="Brambilla E."/>
            <person name="Klenk H.-P."/>
            <person name="Eisen J.A."/>
        </authorList>
    </citation>
    <scope>NUCLEOTIDE SEQUENCE</scope>
    <source>
        <strain evidence="8">DSM 6220</strain>
    </source>
</reference>
<evidence type="ECO:0000256" key="1">
    <source>
        <dbReference type="ARBA" id="ARBA00004651"/>
    </source>
</evidence>
<protein>
    <submittedName>
        <fullName evidence="8">Flp pilus assembly protein TadB</fullName>
    </submittedName>
</protein>
<dbReference type="Pfam" id="PF00482">
    <property type="entry name" value="T2SSF"/>
    <property type="match status" value="1"/>
</dbReference>
<dbReference type="GO" id="GO:0005886">
    <property type="term" value="C:plasma membrane"/>
    <property type="evidence" value="ECO:0007669"/>
    <property type="project" value="UniProtKB-SubCell"/>
</dbReference>
<dbReference type="Proteomes" id="UP000005234">
    <property type="component" value="Chromosome"/>
</dbReference>
<dbReference type="PANTHER" id="PTHR35007">
    <property type="entry name" value="INTEGRAL MEMBRANE PROTEIN-RELATED"/>
    <property type="match status" value="1"/>
</dbReference>
<dbReference type="eggNOG" id="COG4965">
    <property type="taxonomic scope" value="Bacteria"/>
</dbReference>
<dbReference type="RefSeq" id="WP_014401687.1">
    <property type="nucleotide sequence ID" value="NC_017033.1"/>
</dbReference>
<evidence type="ECO:0000259" key="7">
    <source>
        <dbReference type="Pfam" id="PF00482"/>
    </source>
</evidence>
<keyword evidence="5 6" id="KW-0472">Membrane</keyword>